<proteinExistence type="predicted"/>
<sequence>MDSPFPVSRVPTPWVTAFVGSINGVPSSTPSAAPTDPRTSSTPSADRHVVPGTRQALAQALRECPRSQDFVADCRLRAATGLFAHTWDPVVLAALREGPRRRRELRTAIGGISDKVLTEALRRLLASGLLERRAHPEVPPRVEYALTGLGRSLVEGPMAVLGRWAVEHGDELLEAQERAQKRAHEREQERARERDQGRQ</sequence>
<dbReference type="PROSITE" id="PS51118">
    <property type="entry name" value="HTH_HXLR"/>
    <property type="match status" value="1"/>
</dbReference>
<evidence type="ECO:0000256" key="3">
    <source>
        <dbReference type="ARBA" id="ARBA00023163"/>
    </source>
</evidence>
<evidence type="ECO:0000256" key="2">
    <source>
        <dbReference type="ARBA" id="ARBA00023125"/>
    </source>
</evidence>
<accession>A0ABQ3RV98</accession>
<dbReference type="InterPro" id="IPR036390">
    <property type="entry name" value="WH_DNA-bd_sf"/>
</dbReference>
<keyword evidence="7" id="KW-1185">Reference proteome</keyword>
<feature type="domain" description="HTH hxlR-type" evidence="5">
    <location>
        <begin position="64"/>
        <end position="173"/>
    </location>
</feature>
<dbReference type="InterPro" id="IPR002577">
    <property type="entry name" value="HTH_HxlR"/>
</dbReference>
<keyword evidence="2" id="KW-0238">DNA-binding</keyword>
<dbReference type="Pfam" id="PF01638">
    <property type="entry name" value="HxlR"/>
    <property type="match status" value="1"/>
</dbReference>
<name>A0ABQ3RV98_9ACTN</name>
<comment type="caution">
    <text evidence="6">The sequence shown here is derived from an EMBL/GenBank/DDBJ whole genome shotgun (WGS) entry which is preliminary data.</text>
</comment>
<gene>
    <name evidence="6" type="ORF">Saso_13670</name>
</gene>
<dbReference type="Gene3D" id="1.10.10.10">
    <property type="entry name" value="Winged helix-like DNA-binding domain superfamily/Winged helix DNA-binding domain"/>
    <property type="match status" value="1"/>
</dbReference>
<dbReference type="SUPFAM" id="SSF46785">
    <property type="entry name" value="Winged helix' DNA-binding domain"/>
    <property type="match status" value="1"/>
</dbReference>
<keyword evidence="3" id="KW-0804">Transcription</keyword>
<evidence type="ECO:0000313" key="6">
    <source>
        <dbReference type="EMBL" id="GHI59717.1"/>
    </source>
</evidence>
<dbReference type="InterPro" id="IPR036388">
    <property type="entry name" value="WH-like_DNA-bd_sf"/>
</dbReference>
<evidence type="ECO:0000256" key="1">
    <source>
        <dbReference type="ARBA" id="ARBA00023015"/>
    </source>
</evidence>
<evidence type="ECO:0000313" key="7">
    <source>
        <dbReference type="Proteomes" id="UP000649259"/>
    </source>
</evidence>
<feature type="compositionally biased region" description="Low complexity" evidence="4">
    <location>
        <begin position="26"/>
        <end position="44"/>
    </location>
</feature>
<feature type="region of interest" description="Disordered" evidence="4">
    <location>
        <begin position="25"/>
        <end position="48"/>
    </location>
</feature>
<dbReference type="PANTHER" id="PTHR33204:SF18">
    <property type="entry name" value="TRANSCRIPTIONAL REGULATORY PROTEIN"/>
    <property type="match status" value="1"/>
</dbReference>
<protein>
    <recommendedName>
        <fullName evidence="5">HTH hxlR-type domain-containing protein</fullName>
    </recommendedName>
</protein>
<organism evidence="6 7">
    <name type="scientific">Streptomyces asoensis</name>
    <dbReference type="NCBI Taxonomy" id="249586"/>
    <lineage>
        <taxon>Bacteria</taxon>
        <taxon>Bacillati</taxon>
        <taxon>Actinomycetota</taxon>
        <taxon>Actinomycetes</taxon>
        <taxon>Kitasatosporales</taxon>
        <taxon>Streptomycetaceae</taxon>
        <taxon>Streptomyces</taxon>
    </lineage>
</organism>
<evidence type="ECO:0000256" key="4">
    <source>
        <dbReference type="SAM" id="MobiDB-lite"/>
    </source>
</evidence>
<evidence type="ECO:0000259" key="5">
    <source>
        <dbReference type="PROSITE" id="PS51118"/>
    </source>
</evidence>
<feature type="region of interest" description="Disordered" evidence="4">
    <location>
        <begin position="175"/>
        <end position="199"/>
    </location>
</feature>
<keyword evidence="1" id="KW-0805">Transcription regulation</keyword>
<dbReference type="EMBL" id="BNEB01000002">
    <property type="protein sequence ID" value="GHI59717.1"/>
    <property type="molecule type" value="Genomic_DNA"/>
</dbReference>
<dbReference type="PANTHER" id="PTHR33204">
    <property type="entry name" value="TRANSCRIPTIONAL REGULATOR, MARR FAMILY"/>
    <property type="match status" value="1"/>
</dbReference>
<dbReference type="Proteomes" id="UP000649259">
    <property type="component" value="Unassembled WGS sequence"/>
</dbReference>
<reference evidence="7" key="1">
    <citation type="submission" date="2023-07" db="EMBL/GenBank/DDBJ databases">
        <title>Whole genome shotgun sequence of Streptomyces cacaoi subsp. asoensis NBRC 13813.</title>
        <authorList>
            <person name="Komaki H."/>
            <person name="Tamura T."/>
        </authorList>
    </citation>
    <scope>NUCLEOTIDE SEQUENCE [LARGE SCALE GENOMIC DNA]</scope>
    <source>
        <strain evidence="7">NBRC 13813</strain>
    </source>
</reference>